<dbReference type="InterPro" id="IPR022500">
    <property type="entry name" value="PRTRC_ThiF"/>
</dbReference>
<dbReference type="SUPFAM" id="SSF69572">
    <property type="entry name" value="Activating enzymes of the ubiquitin-like proteins"/>
    <property type="match status" value="1"/>
</dbReference>
<dbReference type="GO" id="GO:0005737">
    <property type="term" value="C:cytoplasm"/>
    <property type="evidence" value="ECO:0007669"/>
    <property type="project" value="TreeGrafter"/>
</dbReference>
<evidence type="ECO:0000259" key="1">
    <source>
        <dbReference type="Pfam" id="PF00899"/>
    </source>
</evidence>
<dbReference type="Pfam" id="PF00899">
    <property type="entry name" value="ThiF"/>
    <property type="match status" value="1"/>
</dbReference>
<proteinExistence type="predicted"/>
<dbReference type="OrthoDB" id="5298642at2"/>
<dbReference type="GO" id="GO:0008641">
    <property type="term" value="F:ubiquitin-like modifier activating enzyme activity"/>
    <property type="evidence" value="ECO:0007669"/>
    <property type="project" value="InterPro"/>
</dbReference>
<dbReference type="EMBL" id="SOZE01000009">
    <property type="protein sequence ID" value="TFF37723.1"/>
    <property type="molecule type" value="Genomic_DNA"/>
</dbReference>
<dbReference type="InterPro" id="IPR035985">
    <property type="entry name" value="Ubiquitin-activating_enz"/>
</dbReference>
<dbReference type="Proteomes" id="UP000297540">
    <property type="component" value="Unassembled WGS sequence"/>
</dbReference>
<dbReference type="PANTHER" id="PTHR10953">
    <property type="entry name" value="UBIQUITIN-ACTIVATING ENZYME E1"/>
    <property type="match status" value="1"/>
</dbReference>
<dbReference type="GO" id="GO:0016779">
    <property type="term" value="F:nucleotidyltransferase activity"/>
    <property type="evidence" value="ECO:0007669"/>
    <property type="project" value="TreeGrafter"/>
</dbReference>
<protein>
    <submittedName>
        <fullName evidence="2">PRTRC system ThiF family protein</fullName>
    </submittedName>
</protein>
<dbReference type="GO" id="GO:0004792">
    <property type="term" value="F:thiosulfate-cyanide sulfurtransferase activity"/>
    <property type="evidence" value="ECO:0007669"/>
    <property type="project" value="TreeGrafter"/>
</dbReference>
<dbReference type="RefSeq" id="WP_133230642.1">
    <property type="nucleotide sequence ID" value="NZ_SOZE01000009.1"/>
</dbReference>
<dbReference type="InterPro" id="IPR045886">
    <property type="entry name" value="ThiF/MoeB/HesA"/>
</dbReference>
<dbReference type="Gene3D" id="3.40.50.720">
    <property type="entry name" value="NAD(P)-binding Rossmann-like Domain"/>
    <property type="match status" value="1"/>
</dbReference>
<dbReference type="CDD" id="cd01483">
    <property type="entry name" value="E1_enzyme_family"/>
    <property type="match status" value="1"/>
</dbReference>
<accession>A0A4Y8SF59</accession>
<name>A0A4Y8SF59_9SPHI</name>
<feature type="domain" description="THIF-type NAD/FAD binding fold" evidence="1">
    <location>
        <begin position="22"/>
        <end position="144"/>
    </location>
</feature>
<dbReference type="NCBIfam" id="TIGR03736">
    <property type="entry name" value="PRTRC_ThiF"/>
    <property type="match status" value="1"/>
</dbReference>
<sequence>MKTLTTVHITDNYLVNPTNPITVNLIGAGGTGSQMLTCLARMNQAMLALDYPGLLVTVYDDDTVSPANLGRQLFAEAEMGLHKCVALVNRINRFFGTNWKAVTKRYESETLRYLPDNGKANLYITCVDNAAARFEIAEILGAYKNYKSYERNKPLYWMDLGNSKDTGQVLLSTIGELKQPTSEKFVTVGNLPFVTETFKGLLEAADVTDDTPSCSLAEALTKQDLFINSTLANMGASLLWALFREGILLNRGFFMNLHDFRTQPLKVVDDKPEIAEQAAA</sequence>
<evidence type="ECO:0000313" key="2">
    <source>
        <dbReference type="EMBL" id="TFF37723.1"/>
    </source>
</evidence>
<gene>
    <name evidence="2" type="ORF">E2R66_11180</name>
</gene>
<reference evidence="2 3" key="1">
    <citation type="journal article" date="2017" name="Int. J. Syst. Evol. Microbiol.">
        <title>Mucilaginibacterpsychrotolerans sp. nov., isolated from peatlands.</title>
        <authorList>
            <person name="Deng Y."/>
            <person name="Shen L."/>
            <person name="Xu B."/>
            <person name="Liu Y."/>
            <person name="Gu Z."/>
            <person name="Liu H."/>
            <person name="Zhou Y."/>
        </authorList>
    </citation>
    <scope>NUCLEOTIDE SEQUENCE [LARGE SCALE GENOMIC DNA]</scope>
    <source>
        <strain evidence="2 3">NH7-4</strain>
    </source>
</reference>
<keyword evidence="3" id="KW-1185">Reference proteome</keyword>
<dbReference type="PANTHER" id="PTHR10953:SF247">
    <property type="entry name" value="SLL6053 PROTEIN"/>
    <property type="match status" value="1"/>
</dbReference>
<organism evidence="2 3">
    <name type="scientific">Mucilaginibacter psychrotolerans</name>
    <dbReference type="NCBI Taxonomy" id="1524096"/>
    <lineage>
        <taxon>Bacteria</taxon>
        <taxon>Pseudomonadati</taxon>
        <taxon>Bacteroidota</taxon>
        <taxon>Sphingobacteriia</taxon>
        <taxon>Sphingobacteriales</taxon>
        <taxon>Sphingobacteriaceae</taxon>
        <taxon>Mucilaginibacter</taxon>
    </lineage>
</organism>
<dbReference type="InterPro" id="IPR000594">
    <property type="entry name" value="ThiF_NAD_FAD-bd"/>
</dbReference>
<comment type="caution">
    <text evidence="2">The sequence shown here is derived from an EMBL/GenBank/DDBJ whole genome shotgun (WGS) entry which is preliminary data.</text>
</comment>
<dbReference type="AlphaFoldDB" id="A0A4Y8SF59"/>
<evidence type="ECO:0000313" key="3">
    <source>
        <dbReference type="Proteomes" id="UP000297540"/>
    </source>
</evidence>